<protein>
    <recommendedName>
        <fullName evidence="3">Apple domain-containing protein</fullName>
    </recommendedName>
</protein>
<proteinExistence type="predicted"/>
<reference evidence="1 2" key="1">
    <citation type="journal article" date="2021" name="Elife">
        <title>Chloroplast acquisition without the gene transfer in kleptoplastic sea slugs, Plakobranchus ocellatus.</title>
        <authorList>
            <person name="Maeda T."/>
            <person name="Takahashi S."/>
            <person name="Yoshida T."/>
            <person name="Shimamura S."/>
            <person name="Takaki Y."/>
            <person name="Nagai Y."/>
            <person name="Toyoda A."/>
            <person name="Suzuki Y."/>
            <person name="Arimoto A."/>
            <person name="Ishii H."/>
            <person name="Satoh N."/>
            <person name="Nishiyama T."/>
            <person name="Hasebe M."/>
            <person name="Maruyama T."/>
            <person name="Minagawa J."/>
            <person name="Obokata J."/>
            <person name="Shigenobu S."/>
        </authorList>
    </citation>
    <scope>NUCLEOTIDE SEQUENCE [LARGE SCALE GENOMIC DNA]</scope>
</reference>
<accession>A0AAV4BIC8</accession>
<name>A0AAV4BIC8_9GAST</name>
<dbReference type="EMBL" id="BLXT01005500">
    <property type="protein sequence ID" value="GFO23096.1"/>
    <property type="molecule type" value="Genomic_DNA"/>
</dbReference>
<organism evidence="1 2">
    <name type="scientific">Plakobranchus ocellatus</name>
    <dbReference type="NCBI Taxonomy" id="259542"/>
    <lineage>
        <taxon>Eukaryota</taxon>
        <taxon>Metazoa</taxon>
        <taxon>Spiralia</taxon>
        <taxon>Lophotrochozoa</taxon>
        <taxon>Mollusca</taxon>
        <taxon>Gastropoda</taxon>
        <taxon>Heterobranchia</taxon>
        <taxon>Euthyneura</taxon>
        <taxon>Panpulmonata</taxon>
        <taxon>Sacoglossa</taxon>
        <taxon>Placobranchoidea</taxon>
        <taxon>Plakobranchidae</taxon>
        <taxon>Plakobranchus</taxon>
    </lineage>
</organism>
<dbReference type="AlphaFoldDB" id="A0AAV4BIC8"/>
<evidence type="ECO:0000313" key="2">
    <source>
        <dbReference type="Proteomes" id="UP000735302"/>
    </source>
</evidence>
<sequence length="103" mass="11376">MSGSHFTEQAGLRRSCVNNTLPQNSHLAQPGFKRTTCDHESNTRPLHHRRNKCSGLCHSFNYKARTVYCSARLKKSKVGPTLSPSIGEPGVGSSLFLAYGIMR</sequence>
<gene>
    <name evidence="1" type="ORF">PoB_004960100</name>
</gene>
<dbReference type="Proteomes" id="UP000735302">
    <property type="component" value="Unassembled WGS sequence"/>
</dbReference>
<comment type="caution">
    <text evidence="1">The sequence shown here is derived from an EMBL/GenBank/DDBJ whole genome shotgun (WGS) entry which is preliminary data.</text>
</comment>
<keyword evidence="2" id="KW-1185">Reference proteome</keyword>
<evidence type="ECO:0000313" key="1">
    <source>
        <dbReference type="EMBL" id="GFO23096.1"/>
    </source>
</evidence>
<evidence type="ECO:0008006" key="3">
    <source>
        <dbReference type="Google" id="ProtNLM"/>
    </source>
</evidence>